<feature type="coiled-coil region" evidence="1">
    <location>
        <begin position="424"/>
        <end position="451"/>
    </location>
</feature>
<feature type="coiled-coil region" evidence="1">
    <location>
        <begin position="345"/>
        <end position="376"/>
    </location>
</feature>
<dbReference type="Proteomes" id="UP000078046">
    <property type="component" value="Unassembled WGS sequence"/>
</dbReference>
<dbReference type="AlphaFoldDB" id="A0A177AVN8"/>
<accession>A0A177AVN8</accession>
<proteinExistence type="predicted"/>
<reference evidence="2 3" key="1">
    <citation type="submission" date="2016-04" db="EMBL/GenBank/DDBJ databases">
        <title>The genome of Intoshia linei affirms orthonectids as highly simplified spiralians.</title>
        <authorList>
            <person name="Mikhailov K.V."/>
            <person name="Slusarev G.S."/>
            <person name="Nikitin M.A."/>
            <person name="Logacheva M.D."/>
            <person name="Penin A."/>
            <person name="Aleoshin V."/>
            <person name="Panchin Y.V."/>
        </authorList>
    </citation>
    <scope>NUCLEOTIDE SEQUENCE [LARGE SCALE GENOMIC DNA]</scope>
    <source>
        <strain evidence="2">Intl2013</strain>
        <tissue evidence="2">Whole animal</tissue>
    </source>
</reference>
<protein>
    <submittedName>
        <fullName evidence="2">Uncharacterized protein</fullName>
    </submittedName>
</protein>
<evidence type="ECO:0000313" key="2">
    <source>
        <dbReference type="EMBL" id="OAF65443.1"/>
    </source>
</evidence>
<dbReference type="EMBL" id="LWCA01001289">
    <property type="protein sequence ID" value="OAF65443.1"/>
    <property type="molecule type" value="Genomic_DNA"/>
</dbReference>
<keyword evidence="1" id="KW-0175">Coiled coil</keyword>
<keyword evidence="3" id="KW-1185">Reference proteome</keyword>
<organism evidence="2 3">
    <name type="scientific">Intoshia linei</name>
    <dbReference type="NCBI Taxonomy" id="1819745"/>
    <lineage>
        <taxon>Eukaryota</taxon>
        <taxon>Metazoa</taxon>
        <taxon>Spiralia</taxon>
        <taxon>Lophotrochozoa</taxon>
        <taxon>Mesozoa</taxon>
        <taxon>Orthonectida</taxon>
        <taxon>Rhopaluridae</taxon>
        <taxon>Intoshia</taxon>
    </lineage>
</organism>
<sequence>MSDCCCEHSDSISSVSVIEENYYNPKESNSSDDVKPQDVNKFAKSLKIPLREEFYLRSTERNTVNFIKVKTTEKFKTIGQQMKKMQKNKINSNGKNDYNNLAYKLNQCYEKMNNNSCESRQFIKQIVPENIAVLKKLSNLIENKNNSTYNHIDNNNDVQQHVKEKKYLSDHIDNIQHEKKEYEQKCLKYSKKVNELSDNLILKELKKREFDEKHENVINTNNFLLSEKKNLTLELEKVKNDNLLYNVEIHKIKNSTHQEIFSWKKKFNVMANSLQTEKDKFDTISSCFNDLKKYLDSNEQKMNKISVNFNNFIQTENKKNIKEKNRALSKQNNMEKTIGTLQIDKEKLSLQNQNLIDQLKFIKENLNETMKNFEITKLEVSESKRKNESNFLDTFKNVIESQYQHIKDQIDRFTLSTENLKMSETSNINEIAQLTEKLKNLKLEHQVIDDLNKFVNSFLNSKDKIESLKNELSKKDVNLQICMDQKSQMKQVLMKYSLQNEIFQKSLKSIECDKEKLMKNMYNEIKCLKDNLDVKNNEYKMQLKTTSLDYEEKLKKFA</sequence>
<evidence type="ECO:0000256" key="1">
    <source>
        <dbReference type="SAM" id="Coils"/>
    </source>
</evidence>
<feature type="non-terminal residue" evidence="2">
    <location>
        <position position="558"/>
    </location>
</feature>
<evidence type="ECO:0000313" key="3">
    <source>
        <dbReference type="Proteomes" id="UP000078046"/>
    </source>
</evidence>
<name>A0A177AVN8_9BILA</name>
<feature type="coiled-coil region" evidence="1">
    <location>
        <begin position="165"/>
        <end position="241"/>
    </location>
</feature>
<gene>
    <name evidence="2" type="ORF">A3Q56_06853</name>
</gene>
<comment type="caution">
    <text evidence="2">The sequence shown here is derived from an EMBL/GenBank/DDBJ whole genome shotgun (WGS) entry which is preliminary data.</text>
</comment>